<dbReference type="EMBL" id="SWAU01000004">
    <property type="protein sequence ID" value="TKA98367.1"/>
    <property type="molecule type" value="Genomic_DNA"/>
</dbReference>
<sequence length="153" mass="16465">MIIPAAIAQFIQGPVLTSLATRDAENRPMIGRGSGGHSLIAPGRLEVAVSGRLWPETVANLRSNGALSVTFVDPESYHAFQLKGRATLRAADARDCDRAEAYVAQLRQRLVSFGIEDSAVGFWLTACDIVMATLDVERIFEQTPGPRAGQVVT</sequence>
<dbReference type="Gene3D" id="2.30.110.10">
    <property type="entry name" value="Electron Transport, Fmn-binding Protein, Chain A"/>
    <property type="match status" value="1"/>
</dbReference>
<dbReference type="RefSeq" id="WP_136790943.1">
    <property type="nucleotide sequence ID" value="NZ_SWAU01000004.1"/>
</dbReference>
<feature type="domain" description="Pyridoxamine 5'-phosphate oxidase N-terminal" evidence="1">
    <location>
        <begin position="4"/>
        <end position="107"/>
    </location>
</feature>
<dbReference type="AlphaFoldDB" id="A0A4V5NM61"/>
<reference evidence="2 3" key="1">
    <citation type="submission" date="2019-04" db="EMBL/GenBank/DDBJ databases">
        <title>Crypto-aerobic microbial life in anoxic (sulfidic) marine sediments.</title>
        <authorList>
            <person name="Bhattacharya S."/>
            <person name="Roy C."/>
            <person name="Mondal N."/>
            <person name="Sarkar J."/>
            <person name="Mandal S."/>
            <person name="Rameez M.J."/>
            <person name="Ghosh W."/>
        </authorList>
    </citation>
    <scope>NUCLEOTIDE SEQUENCE [LARGE SCALE GENOMIC DNA]</scope>
    <source>
        <strain evidence="2 3">SBBC</strain>
    </source>
</reference>
<protein>
    <submittedName>
        <fullName evidence="2">Pyridoxamine 5'-phosphate oxidase family protein</fullName>
    </submittedName>
</protein>
<accession>A0A4V5NM61</accession>
<dbReference type="Pfam" id="PF01243">
    <property type="entry name" value="PNPOx_N"/>
    <property type="match status" value="1"/>
</dbReference>
<name>A0A4V5NM61_9RHOB</name>
<evidence type="ECO:0000313" key="2">
    <source>
        <dbReference type="EMBL" id="TKA98367.1"/>
    </source>
</evidence>
<evidence type="ECO:0000313" key="3">
    <source>
        <dbReference type="Proteomes" id="UP000306340"/>
    </source>
</evidence>
<dbReference type="InterPro" id="IPR011576">
    <property type="entry name" value="Pyridox_Oxase_N"/>
</dbReference>
<organism evidence="2 3">
    <name type="scientific">Cereibacter changlensis</name>
    <dbReference type="NCBI Taxonomy" id="402884"/>
    <lineage>
        <taxon>Bacteria</taxon>
        <taxon>Pseudomonadati</taxon>
        <taxon>Pseudomonadota</taxon>
        <taxon>Alphaproteobacteria</taxon>
        <taxon>Rhodobacterales</taxon>
        <taxon>Paracoccaceae</taxon>
        <taxon>Cereibacter</taxon>
    </lineage>
</organism>
<evidence type="ECO:0000259" key="1">
    <source>
        <dbReference type="Pfam" id="PF01243"/>
    </source>
</evidence>
<dbReference type="SUPFAM" id="SSF50475">
    <property type="entry name" value="FMN-binding split barrel"/>
    <property type="match status" value="1"/>
</dbReference>
<dbReference type="Proteomes" id="UP000306340">
    <property type="component" value="Unassembled WGS sequence"/>
</dbReference>
<comment type="caution">
    <text evidence="2">The sequence shown here is derived from an EMBL/GenBank/DDBJ whole genome shotgun (WGS) entry which is preliminary data.</text>
</comment>
<dbReference type="InterPro" id="IPR012349">
    <property type="entry name" value="Split_barrel_FMN-bd"/>
</dbReference>
<proteinExistence type="predicted"/>
<gene>
    <name evidence="2" type="ORF">FAZ78_01140</name>
</gene>